<feature type="transmembrane region" description="Helical" evidence="14">
    <location>
        <begin position="33"/>
        <end position="54"/>
    </location>
</feature>
<sequence length="192" mass="22917">MDFIWENVNSVTIIFGLFIILTIILLKPVNFQYYWFLFNGIWIHLYLDGTVGYWQKNEWLFQKYSELDLRYPLQEPTLMTISAIEFFIMGPLCVWIALRIKYQNNEILTNYLIGITSAIQIMGTIFFVANEWSRNFKDVCQQGCFTYTHSNIFYFWIFFVAANPVWIIVPFYQIITAYKNLQQKLEAKSKKA</sequence>
<evidence type="ECO:0000256" key="7">
    <source>
        <dbReference type="ARBA" id="ARBA00023011"/>
    </source>
</evidence>
<dbReference type="InterPro" id="IPR033118">
    <property type="entry name" value="EXPERA"/>
</dbReference>
<feature type="domain" description="EXPERA" evidence="15">
    <location>
        <begin position="29"/>
        <end position="174"/>
    </location>
</feature>
<dbReference type="GO" id="GO:0016020">
    <property type="term" value="C:membrane"/>
    <property type="evidence" value="ECO:0007669"/>
    <property type="project" value="UniProtKB-SubCell"/>
</dbReference>
<gene>
    <name evidence="16" type="ORF">POCTA_138.1.T0060321</name>
</gene>
<dbReference type="PANTHER" id="PTHR14207">
    <property type="entry name" value="STEROL ISOMERASE"/>
    <property type="match status" value="1"/>
</dbReference>
<protein>
    <recommendedName>
        <fullName evidence="15">EXPERA domain-containing protein</fullName>
    </recommendedName>
</protein>
<comment type="similarity">
    <text evidence="2">Belongs to the EBP family.</text>
</comment>
<organism evidence="16 17">
    <name type="scientific">Paramecium octaurelia</name>
    <dbReference type="NCBI Taxonomy" id="43137"/>
    <lineage>
        <taxon>Eukaryota</taxon>
        <taxon>Sar</taxon>
        <taxon>Alveolata</taxon>
        <taxon>Ciliophora</taxon>
        <taxon>Intramacronucleata</taxon>
        <taxon>Oligohymenophorea</taxon>
        <taxon>Peniculida</taxon>
        <taxon>Parameciidae</taxon>
        <taxon>Paramecium</taxon>
    </lineage>
</organism>
<dbReference type="GO" id="GO:0004769">
    <property type="term" value="F:steroid Delta-isomerase activity"/>
    <property type="evidence" value="ECO:0007669"/>
    <property type="project" value="TreeGrafter"/>
</dbReference>
<keyword evidence="17" id="KW-1185">Reference proteome</keyword>
<evidence type="ECO:0000256" key="13">
    <source>
        <dbReference type="PROSITE-ProRule" id="PRU01087"/>
    </source>
</evidence>
<keyword evidence="11" id="KW-0753">Steroid metabolism</keyword>
<dbReference type="GO" id="GO:0016126">
    <property type="term" value="P:sterol biosynthetic process"/>
    <property type="evidence" value="ECO:0007669"/>
    <property type="project" value="UniProtKB-KW"/>
</dbReference>
<dbReference type="EMBL" id="CAJJDP010000005">
    <property type="protein sequence ID" value="CAD8135306.1"/>
    <property type="molecule type" value="Genomic_DNA"/>
</dbReference>
<feature type="transmembrane region" description="Helical" evidence="14">
    <location>
        <begin position="6"/>
        <end position="26"/>
    </location>
</feature>
<dbReference type="Pfam" id="PF05241">
    <property type="entry name" value="EBP"/>
    <property type="match status" value="1"/>
</dbReference>
<keyword evidence="9 13" id="KW-0472">Membrane</keyword>
<comment type="caution">
    <text evidence="16">The sequence shown here is derived from an EMBL/GenBank/DDBJ whole genome shotgun (WGS) entry which is preliminary data.</text>
</comment>
<keyword evidence="8" id="KW-0443">Lipid metabolism</keyword>
<evidence type="ECO:0000256" key="6">
    <source>
        <dbReference type="ARBA" id="ARBA00022989"/>
    </source>
</evidence>
<dbReference type="GO" id="GO:0000247">
    <property type="term" value="F:C-8 sterol isomerase activity"/>
    <property type="evidence" value="ECO:0007669"/>
    <property type="project" value="TreeGrafter"/>
</dbReference>
<accession>A0A8S1S521</accession>
<keyword evidence="12" id="KW-0413">Isomerase</keyword>
<feature type="transmembrane region" description="Helical" evidence="14">
    <location>
        <begin position="153"/>
        <end position="175"/>
    </location>
</feature>
<dbReference type="InterPro" id="IPR007905">
    <property type="entry name" value="EBP"/>
</dbReference>
<keyword evidence="6 13" id="KW-1133">Transmembrane helix</keyword>
<dbReference type="AlphaFoldDB" id="A0A8S1S521"/>
<evidence type="ECO:0000256" key="8">
    <source>
        <dbReference type="ARBA" id="ARBA00023098"/>
    </source>
</evidence>
<evidence type="ECO:0000256" key="4">
    <source>
        <dbReference type="ARBA" id="ARBA00022692"/>
    </source>
</evidence>
<dbReference type="OMA" id="FNGIWIH"/>
<dbReference type="GO" id="GO:0005783">
    <property type="term" value="C:endoplasmic reticulum"/>
    <property type="evidence" value="ECO:0007669"/>
    <property type="project" value="TreeGrafter"/>
</dbReference>
<reference evidence="16" key="1">
    <citation type="submission" date="2021-01" db="EMBL/GenBank/DDBJ databases">
        <authorList>
            <consortium name="Genoscope - CEA"/>
            <person name="William W."/>
        </authorList>
    </citation>
    <scope>NUCLEOTIDE SEQUENCE</scope>
</reference>
<evidence type="ECO:0000256" key="3">
    <source>
        <dbReference type="ARBA" id="ARBA00022516"/>
    </source>
</evidence>
<evidence type="ECO:0000256" key="9">
    <source>
        <dbReference type="ARBA" id="ARBA00023136"/>
    </source>
</evidence>
<keyword evidence="7" id="KW-0756">Sterol biosynthesis</keyword>
<dbReference type="OrthoDB" id="58557at2759"/>
<evidence type="ECO:0000256" key="11">
    <source>
        <dbReference type="ARBA" id="ARBA00023221"/>
    </source>
</evidence>
<evidence type="ECO:0000313" key="17">
    <source>
        <dbReference type="Proteomes" id="UP000683925"/>
    </source>
</evidence>
<evidence type="ECO:0000256" key="12">
    <source>
        <dbReference type="ARBA" id="ARBA00023235"/>
    </source>
</evidence>
<keyword evidence="4 13" id="KW-0812">Transmembrane</keyword>
<evidence type="ECO:0000256" key="10">
    <source>
        <dbReference type="ARBA" id="ARBA00023166"/>
    </source>
</evidence>
<evidence type="ECO:0000259" key="15">
    <source>
        <dbReference type="PROSITE" id="PS51751"/>
    </source>
</evidence>
<evidence type="ECO:0000256" key="5">
    <source>
        <dbReference type="ARBA" id="ARBA00022955"/>
    </source>
</evidence>
<keyword evidence="10" id="KW-1207">Sterol metabolism</keyword>
<evidence type="ECO:0000256" key="1">
    <source>
        <dbReference type="ARBA" id="ARBA00004141"/>
    </source>
</evidence>
<dbReference type="Proteomes" id="UP000683925">
    <property type="component" value="Unassembled WGS sequence"/>
</dbReference>
<evidence type="ECO:0000256" key="14">
    <source>
        <dbReference type="SAM" id="Phobius"/>
    </source>
</evidence>
<dbReference type="GO" id="GO:0047750">
    <property type="term" value="F:cholestenol delta-isomerase activity"/>
    <property type="evidence" value="ECO:0007669"/>
    <property type="project" value="InterPro"/>
</dbReference>
<comment type="subcellular location">
    <subcellularLocation>
        <location evidence="1">Membrane</location>
        <topology evidence="1">Multi-pass membrane protein</topology>
    </subcellularLocation>
</comment>
<feature type="transmembrane region" description="Helical" evidence="14">
    <location>
        <begin position="110"/>
        <end position="129"/>
    </location>
</feature>
<dbReference type="PANTHER" id="PTHR14207:SF0">
    <property type="entry name" value="3-BETA-HYDROXYSTEROID-DELTA(8),DELTA(7)-ISOMERASE"/>
    <property type="match status" value="1"/>
</dbReference>
<name>A0A8S1S521_PAROT</name>
<proteinExistence type="inferred from homology"/>
<feature type="transmembrane region" description="Helical" evidence="14">
    <location>
        <begin position="77"/>
        <end position="98"/>
    </location>
</feature>
<keyword evidence="3" id="KW-0444">Lipid biosynthesis</keyword>
<keyword evidence="5" id="KW-0752">Steroid biosynthesis</keyword>
<dbReference type="PROSITE" id="PS51751">
    <property type="entry name" value="EXPERA"/>
    <property type="match status" value="1"/>
</dbReference>
<evidence type="ECO:0000313" key="16">
    <source>
        <dbReference type="EMBL" id="CAD8135306.1"/>
    </source>
</evidence>
<evidence type="ECO:0000256" key="2">
    <source>
        <dbReference type="ARBA" id="ARBA00008337"/>
    </source>
</evidence>